<comment type="similarity">
    <text evidence="1">Belongs to the synaptobrevin family.</text>
</comment>
<dbReference type="InterPro" id="IPR042855">
    <property type="entry name" value="V_SNARE_CC"/>
</dbReference>
<dbReference type="GO" id="GO:0016192">
    <property type="term" value="P:vesicle-mediated transport"/>
    <property type="evidence" value="ECO:0007669"/>
    <property type="project" value="InterPro"/>
</dbReference>
<dbReference type="GO" id="GO:0005737">
    <property type="term" value="C:cytoplasm"/>
    <property type="evidence" value="ECO:0007669"/>
    <property type="project" value="UniProtKB-ARBA"/>
</dbReference>
<dbReference type="SUPFAM" id="SSF64356">
    <property type="entry name" value="SNARE-like"/>
    <property type="match status" value="1"/>
</dbReference>
<keyword evidence="6 10" id="KW-0472">Membrane</keyword>
<dbReference type="CDD" id="cd15843">
    <property type="entry name" value="R-SNARE"/>
    <property type="match status" value="1"/>
</dbReference>
<keyword evidence="4" id="KW-0653">Protein transport</keyword>
<feature type="domain" description="V-SNARE coiled-coil homology" evidence="12">
    <location>
        <begin position="140"/>
        <end position="200"/>
    </location>
</feature>
<evidence type="ECO:0000256" key="4">
    <source>
        <dbReference type="ARBA" id="ARBA00022927"/>
    </source>
</evidence>
<evidence type="ECO:0000256" key="10">
    <source>
        <dbReference type="SAM" id="Phobius"/>
    </source>
</evidence>
<evidence type="ECO:0000259" key="11">
    <source>
        <dbReference type="PROSITE" id="PS50859"/>
    </source>
</evidence>
<feature type="transmembrane region" description="Helical" evidence="10">
    <location>
        <begin position="204"/>
        <end position="228"/>
    </location>
</feature>
<dbReference type="AlphaFoldDB" id="A0AAV0B1G4"/>
<evidence type="ECO:0000256" key="3">
    <source>
        <dbReference type="ARBA" id="ARBA00022692"/>
    </source>
</evidence>
<dbReference type="InterPro" id="IPR051097">
    <property type="entry name" value="Synaptobrevin-like_transport"/>
</dbReference>
<dbReference type="InterPro" id="IPR011012">
    <property type="entry name" value="Longin-like_dom_sf"/>
</dbReference>
<gene>
    <name evidence="13" type="ORF">PPACK8108_LOCUS12164</name>
</gene>
<dbReference type="FunFam" id="3.30.450.50:FF:000015">
    <property type="entry name" value="Synaptobrevin 2 isoform 1"/>
    <property type="match status" value="1"/>
</dbReference>
<dbReference type="InterPro" id="IPR010908">
    <property type="entry name" value="Longin_dom"/>
</dbReference>
<organism evidence="13 14">
    <name type="scientific">Phakopsora pachyrhizi</name>
    <name type="common">Asian soybean rust disease fungus</name>
    <dbReference type="NCBI Taxonomy" id="170000"/>
    <lineage>
        <taxon>Eukaryota</taxon>
        <taxon>Fungi</taxon>
        <taxon>Dikarya</taxon>
        <taxon>Basidiomycota</taxon>
        <taxon>Pucciniomycotina</taxon>
        <taxon>Pucciniomycetes</taxon>
        <taxon>Pucciniales</taxon>
        <taxon>Phakopsoraceae</taxon>
        <taxon>Phakopsora</taxon>
    </lineage>
</organism>
<dbReference type="Pfam" id="PF13774">
    <property type="entry name" value="Longin"/>
    <property type="match status" value="1"/>
</dbReference>
<dbReference type="PRINTS" id="PR00219">
    <property type="entry name" value="SYNAPTOBREVN"/>
</dbReference>
<feature type="domain" description="Longin" evidence="11">
    <location>
        <begin position="3"/>
        <end position="112"/>
    </location>
</feature>
<keyword evidence="2" id="KW-0813">Transport</keyword>
<dbReference type="Proteomes" id="UP001153365">
    <property type="component" value="Unassembled WGS sequence"/>
</dbReference>
<sequence length="233" mass="26221">MSILYALVAHGTRVLTEHTIDSSQNFSKASSTILSKLPPNDSRLTYSADEYLFHYIKKDDSVFMCMSEGTSDRKIPFLFLTELQRKFNSSYSRSEIASAPPFGLNSFTPHLLQLITTYNIRLSSKPSGSSTAEAEDPNDSLRQARSELSNVKEIMIKNVGEILNRGERIELLLDKTDNLSSQSNAFRKRSQVLRRRMWWKNTRMIALSGMVVVMIVYILLAQACGAALNHCGS</sequence>
<dbReference type="GO" id="GO:0015031">
    <property type="term" value="P:protein transport"/>
    <property type="evidence" value="ECO:0007669"/>
    <property type="project" value="UniProtKB-KW"/>
</dbReference>
<dbReference type="PANTHER" id="PTHR21136">
    <property type="entry name" value="SNARE PROTEINS"/>
    <property type="match status" value="1"/>
</dbReference>
<evidence type="ECO:0000256" key="5">
    <source>
        <dbReference type="ARBA" id="ARBA00022989"/>
    </source>
</evidence>
<evidence type="ECO:0000256" key="7">
    <source>
        <dbReference type="ARBA" id="ARBA00026133"/>
    </source>
</evidence>
<keyword evidence="9" id="KW-0175">Coiled coil</keyword>
<dbReference type="FunFam" id="1.20.5.110:FF:000004">
    <property type="entry name" value="Vesicle-associated membrane protein 7"/>
    <property type="match status" value="1"/>
</dbReference>
<dbReference type="GO" id="GO:0016020">
    <property type="term" value="C:membrane"/>
    <property type="evidence" value="ECO:0007669"/>
    <property type="project" value="InterPro"/>
</dbReference>
<proteinExistence type="inferred from homology"/>
<dbReference type="InterPro" id="IPR001388">
    <property type="entry name" value="Synaptobrevin-like"/>
</dbReference>
<protein>
    <recommendedName>
        <fullName evidence="7">Synaptobrevin homolog YKT6</fullName>
    </recommendedName>
</protein>
<evidence type="ECO:0000256" key="9">
    <source>
        <dbReference type="PROSITE-ProRule" id="PRU00290"/>
    </source>
</evidence>
<evidence type="ECO:0000313" key="13">
    <source>
        <dbReference type="EMBL" id="CAH7677038.1"/>
    </source>
</evidence>
<evidence type="ECO:0000256" key="6">
    <source>
        <dbReference type="ARBA" id="ARBA00023136"/>
    </source>
</evidence>
<dbReference type="Gene3D" id="1.20.5.110">
    <property type="match status" value="1"/>
</dbReference>
<keyword evidence="14" id="KW-1185">Reference proteome</keyword>
<keyword evidence="5 10" id="KW-1133">Transmembrane helix</keyword>
<keyword evidence="3 10" id="KW-0812">Transmembrane</keyword>
<evidence type="ECO:0000256" key="2">
    <source>
        <dbReference type="ARBA" id="ARBA00022448"/>
    </source>
</evidence>
<accession>A0AAV0B1G4</accession>
<dbReference type="CDD" id="cd14824">
    <property type="entry name" value="Longin"/>
    <property type="match status" value="1"/>
</dbReference>
<dbReference type="PROSITE" id="PS50859">
    <property type="entry name" value="LONGIN"/>
    <property type="match status" value="1"/>
</dbReference>
<evidence type="ECO:0000313" key="14">
    <source>
        <dbReference type="Proteomes" id="UP001153365"/>
    </source>
</evidence>
<dbReference type="Gene3D" id="3.30.450.50">
    <property type="entry name" value="Longin domain"/>
    <property type="match status" value="1"/>
</dbReference>
<dbReference type="Pfam" id="PF00957">
    <property type="entry name" value="Synaptobrevin"/>
    <property type="match status" value="1"/>
</dbReference>
<dbReference type="SMART" id="SM01270">
    <property type="entry name" value="Longin"/>
    <property type="match status" value="1"/>
</dbReference>
<comment type="subcellular location">
    <subcellularLocation>
        <location evidence="8">Endomembrane system</location>
        <topology evidence="8">Single-pass type IV membrane protein</topology>
    </subcellularLocation>
</comment>
<dbReference type="PANTHER" id="PTHR21136:SF168">
    <property type="entry name" value="VESICLE-ASSOCIATED MEMBRANE PROTEIN 9"/>
    <property type="match status" value="1"/>
</dbReference>
<dbReference type="GO" id="GO:0012505">
    <property type="term" value="C:endomembrane system"/>
    <property type="evidence" value="ECO:0007669"/>
    <property type="project" value="UniProtKB-SubCell"/>
</dbReference>
<evidence type="ECO:0000259" key="12">
    <source>
        <dbReference type="PROSITE" id="PS50892"/>
    </source>
</evidence>
<evidence type="ECO:0000256" key="1">
    <source>
        <dbReference type="ARBA" id="ARBA00008025"/>
    </source>
</evidence>
<name>A0AAV0B1G4_PHAPC</name>
<dbReference type="EMBL" id="CALTRL010002887">
    <property type="protein sequence ID" value="CAH7677038.1"/>
    <property type="molecule type" value="Genomic_DNA"/>
</dbReference>
<evidence type="ECO:0000256" key="8">
    <source>
        <dbReference type="ARBA" id="ARBA00046280"/>
    </source>
</evidence>
<dbReference type="SUPFAM" id="SSF58038">
    <property type="entry name" value="SNARE fusion complex"/>
    <property type="match status" value="1"/>
</dbReference>
<reference evidence="13" key="1">
    <citation type="submission" date="2022-06" db="EMBL/GenBank/DDBJ databases">
        <authorList>
            <consortium name="SYNGENTA / RWTH Aachen University"/>
        </authorList>
    </citation>
    <scope>NUCLEOTIDE SEQUENCE</scope>
</reference>
<dbReference type="PROSITE" id="PS50892">
    <property type="entry name" value="V_SNARE"/>
    <property type="match status" value="1"/>
</dbReference>
<comment type="caution">
    <text evidence="13">The sequence shown here is derived from an EMBL/GenBank/DDBJ whole genome shotgun (WGS) entry which is preliminary data.</text>
</comment>